<organism evidence="1 2">
    <name type="scientific">Tritrichomonas musculus</name>
    <dbReference type="NCBI Taxonomy" id="1915356"/>
    <lineage>
        <taxon>Eukaryota</taxon>
        <taxon>Metamonada</taxon>
        <taxon>Parabasalia</taxon>
        <taxon>Tritrichomonadida</taxon>
        <taxon>Tritrichomonadidae</taxon>
        <taxon>Tritrichomonas</taxon>
    </lineage>
</organism>
<dbReference type="PANTHER" id="PTHR12975">
    <property type="entry name" value="TRANSPORT PROTEIN TRAPP"/>
    <property type="match status" value="1"/>
</dbReference>
<comment type="caution">
    <text evidence="1">The sequence shown here is derived from an EMBL/GenBank/DDBJ whole genome shotgun (WGS) entry which is preliminary data.</text>
</comment>
<accession>A0ABR2KFT7</accession>
<dbReference type="Pfam" id="PF12739">
    <property type="entry name" value="TRAPPC-Trs85"/>
    <property type="match status" value="1"/>
</dbReference>
<reference evidence="1 2" key="1">
    <citation type="submission" date="2024-04" db="EMBL/GenBank/DDBJ databases">
        <title>Tritrichomonas musculus Genome.</title>
        <authorList>
            <person name="Alves-Ferreira E."/>
            <person name="Grigg M."/>
            <person name="Lorenzi H."/>
            <person name="Galac M."/>
        </authorList>
    </citation>
    <scope>NUCLEOTIDE SEQUENCE [LARGE SCALE GENOMIC DNA]</scope>
    <source>
        <strain evidence="1 2">EAF2021</strain>
    </source>
</reference>
<gene>
    <name evidence="1" type="ORF">M9Y10_034695</name>
</gene>
<keyword evidence="2" id="KW-1185">Reference proteome</keyword>
<dbReference type="PANTHER" id="PTHR12975:SF6">
    <property type="entry name" value="TRAFFICKING PROTEIN PARTICLE COMPLEX SUBUNIT 8"/>
    <property type="match status" value="1"/>
</dbReference>
<evidence type="ECO:0000313" key="2">
    <source>
        <dbReference type="Proteomes" id="UP001470230"/>
    </source>
</evidence>
<evidence type="ECO:0000313" key="1">
    <source>
        <dbReference type="EMBL" id="KAK8889939.1"/>
    </source>
</evidence>
<sequence>MNTSQPFRFFSPSTYVRKRYSPLIAAFVEPTVDEFLKHSGFSFVDIFASIGSTLKSPIRIYPYDKVKQQNFNDFINQVTDDLKDIGTAFLAKSYEETYTYDTTVGPFPNLLHQNLSPDSSDAQYPAWYRILLFRIFESLLFSDFEFHDIPIGILYVTSFGEKCKKIDEVRKIVDNFPEWMQEFSKEIPVFCLVVGNNLNNPVDTTKLSEYQKYGFTKIKSINLCSNGKKLNLEELKDYFTWDYNILSNPELGNNFSNEDIKAVKKMANEISLDFVMPEVYKQQKFYESESDKLNKFSKTLQTWLFKKGEPEKVTQYLNIPVKKMTYLQHAGYSMLFGSYQQAQRSYRYFLNSLNRDEQPLIQGRVQISVLLCDMILNDDPNDINQFIDDVKEIIKNRPGTVCLRGALVAPLISFEFCCHVKNWSQAIEFGQITIDLIEDLYADIEDVKNEFLAIMFEKIVGLETRPKHQISYRSMAAFCYRTGKQEGHALRCFLWLLSKLPKNAWNRLWQTIALEKVIILSEQSQINRSLHDIAYLMSVTSMSDDLQNLLLTQFLTIFNDRNADIKSLAIELKPLLFVKKVKMFDPSQPEFYGYSKYDFKKIIDKFNLWFSANVSRSSSISFEDVWNNGDAIEEEMKIVSCGVELIVEVRLINHHAFTVNMTDSCLAVKYEPNNTSNQDFSRSSSNDEKLTLKAKSSTESVSSDFNLSTVEHVDIHGCKAGNSSTKLPLKITPISQGKYTISKLVNKYWGYIDGFVQFKPISFLAFNDYPRIKIEVVDLPKKVVAHQCIPFYLSVDNQGNTTIPQFRVLCDPFIVFEEGDSDFNKHVQIVTIENPLESMQNAVVQFIYHVPESKEGKDTLHFVVDVQGVKCAYQKVEVEIEKKTIVKIDKLSMKNETLSRILLCKFRSENGRFVSIFKKDGSLIKTIYNDTISQGNKPNSNLNLFGNLNINLSNSNNGLNSNNSIESEREEKCDLKSHTVLAYLDKSEEKIDDSWRCRLLKNDELGVLYEIKGSEYLAQANVKIPRFEEEMKYDDDEENEFYHFKLHIYEDKSLCRVFLFNYNGPDLYIEPLPISNEMNNSLVNSCSWVGKKRQIIGKDRDAIFRFSANADGIAKISGFKVSARRDFANSKLLNISQTFKMSKEIAVID</sequence>
<dbReference type="Proteomes" id="UP001470230">
    <property type="component" value="Unassembled WGS sequence"/>
</dbReference>
<evidence type="ECO:0008006" key="3">
    <source>
        <dbReference type="Google" id="ProtNLM"/>
    </source>
</evidence>
<protein>
    <recommendedName>
        <fullName evidence="3">Trafficking protein particle complex subunit 11 domain-containing protein</fullName>
    </recommendedName>
</protein>
<dbReference type="InterPro" id="IPR024420">
    <property type="entry name" value="TRAPP_III_complex_Trs85"/>
</dbReference>
<dbReference type="EMBL" id="JAPFFF010000005">
    <property type="protein sequence ID" value="KAK8889939.1"/>
    <property type="molecule type" value="Genomic_DNA"/>
</dbReference>
<name>A0ABR2KFT7_9EUKA</name>
<proteinExistence type="predicted"/>